<dbReference type="AlphaFoldDB" id="A0A4Q4M3C8"/>
<feature type="compositionally biased region" description="Acidic residues" evidence="1">
    <location>
        <begin position="19"/>
        <end position="35"/>
    </location>
</feature>
<dbReference type="EMBL" id="PDXA01000064">
    <property type="protein sequence ID" value="RYN35973.1"/>
    <property type="molecule type" value="Genomic_DNA"/>
</dbReference>
<evidence type="ECO:0000256" key="1">
    <source>
        <dbReference type="SAM" id="MobiDB-lite"/>
    </source>
</evidence>
<organism evidence="2 3">
    <name type="scientific">Alternaria tenuissima</name>
    <dbReference type="NCBI Taxonomy" id="119927"/>
    <lineage>
        <taxon>Eukaryota</taxon>
        <taxon>Fungi</taxon>
        <taxon>Dikarya</taxon>
        <taxon>Ascomycota</taxon>
        <taxon>Pezizomycotina</taxon>
        <taxon>Dothideomycetes</taxon>
        <taxon>Pleosporomycetidae</taxon>
        <taxon>Pleosporales</taxon>
        <taxon>Pleosporineae</taxon>
        <taxon>Pleosporaceae</taxon>
        <taxon>Alternaria</taxon>
        <taxon>Alternaria sect. Alternaria</taxon>
        <taxon>Alternaria alternata complex</taxon>
    </lineage>
</organism>
<name>A0A4Q4M3C8_9PLEO</name>
<accession>A0A4Q4M3C8</accession>
<protein>
    <submittedName>
        <fullName evidence="2">Uncharacterized protein</fullName>
    </submittedName>
</protein>
<feature type="region of interest" description="Disordered" evidence="1">
    <location>
        <begin position="1"/>
        <end position="68"/>
    </location>
</feature>
<comment type="caution">
    <text evidence="2">The sequence shown here is derived from an EMBL/GenBank/DDBJ whole genome shotgun (WGS) entry which is preliminary data.</text>
</comment>
<gene>
    <name evidence="2" type="ORF">AA0114_g11709</name>
</gene>
<sequence>MAPKTKITPKPKKPAPEPISDEPPSDESPSEDEFEDKEKDPAKNTSGPRTYSQNKNTMKNQKRRQEATGTHLKELKAQTASNTAISKFVKVVVDAVRPLVENSFTESERAEIEKAVKIQAKNVQLAIQFASGRHPSQVFGSNPRAKRTYLDSPDKYYARQLIVFVNLMPVTPEFTHKYPGGWNAPDCVVPYAKDTYHVDNGLMKKLAADTDADFDWDDTELSNLGQPITDEEVEAITYEMNENAAEHISKQLWAEVQAYWAIVARGAAHKFNLLERSTWDEYVYMMTNGRFKTYLRYLDPSHTGKDEEDLSIEPQNRAAAIREAYNTSIFHGHSGAKIMEIDGDSNLPIPPISVAFSRIERVWIGIVFLAQKEGQFVDNAIQVAVKNHPLSLPAPFDAQRLDPRRFAVESIEPDEACKFLVEICQEDPPADEDDLKFFTKMQDRGLDLERGDDDKWDGAPAAHLDLEKYYPGMSSENWTDDDDDASGCYYGLRDVLDDSITNPTYISSDSDDNGDNGGNNASVDILAGLDTGHDNAQTDGKTGGGKERDSG</sequence>
<evidence type="ECO:0000313" key="3">
    <source>
        <dbReference type="Proteomes" id="UP000292402"/>
    </source>
</evidence>
<feature type="region of interest" description="Disordered" evidence="1">
    <location>
        <begin position="503"/>
        <end position="551"/>
    </location>
</feature>
<reference evidence="3" key="1">
    <citation type="journal article" date="2019" name="bioRxiv">
        <title>Genomics, evolutionary history and diagnostics of the Alternaria alternata species group including apple and Asian pear pathotypes.</title>
        <authorList>
            <person name="Armitage A.D."/>
            <person name="Cockerton H.M."/>
            <person name="Sreenivasaprasad S."/>
            <person name="Woodhall J.W."/>
            <person name="Lane C.R."/>
            <person name="Harrison R.J."/>
            <person name="Clarkson J.P."/>
        </authorList>
    </citation>
    <scope>NUCLEOTIDE SEQUENCE [LARGE SCALE GENOMIC DNA]</scope>
    <source>
        <strain evidence="3">FERA 1082</strain>
    </source>
</reference>
<feature type="compositionally biased region" description="Polar residues" evidence="1">
    <location>
        <begin position="44"/>
        <end position="59"/>
    </location>
</feature>
<proteinExistence type="predicted"/>
<evidence type="ECO:0000313" key="2">
    <source>
        <dbReference type="EMBL" id="RYN35973.1"/>
    </source>
</evidence>
<dbReference type="Proteomes" id="UP000292402">
    <property type="component" value="Unassembled WGS sequence"/>
</dbReference>